<name>A0A286IED0_9HYPH</name>
<dbReference type="RefSeq" id="WP_097108974.1">
    <property type="nucleotide sequence ID" value="NZ_OCPC01000005.1"/>
</dbReference>
<dbReference type="NCBIfam" id="NF006746">
    <property type="entry name" value="PRK09270.1-5"/>
    <property type="match status" value="1"/>
</dbReference>
<gene>
    <name evidence="1" type="ORF">SAMN05877838_3430</name>
</gene>
<proteinExistence type="predicted"/>
<dbReference type="Gene3D" id="3.40.50.300">
    <property type="entry name" value="P-loop containing nucleotide triphosphate hydrolases"/>
    <property type="match status" value="2"/>
</dbReference>
<dbReference type="Pfam" id="PF03308">
    <property type="entry name" value="MeaB"/>
    <property type="match status" value="1"/>
</dbReference>
<dbReference type="SUPFAM" id="SSF52540">
    <property type="entry name" value="P-loop containing nucleoside triphosphate hydrolases"/>
    <property type="match status" value="1"/>
</dbReference>
<keyword evidence="2" id="KW-1185">Reference proteome</keyword>
<evidence type="ECO:0000313" key="1">
    <source>
        <dbReference type="EMBL" id="SOE18503.1"/>
    </source>
</evidence>
<dbReference type="AlphaFoldDB" id="A0A286IED0"/>
<dbReference type="InterPro" id="IPR027417">
    <property type="entry name" value="P-loop_NTPase"/>
</dbReference>
<organism evidence="1 2">
    <name type="scientific">Hoeflea halophila</name>
    <dbReference type="NCBI Taxonomy" id="714899"/>
    <lineage>
        <taxon>Bacteria</taxon>
        <taxon>Pseudomonadati</taxon>
        <taxon>Pseudomonadota</taxon>
        <taxon>Alphaproteobacteria</taxon>
        <taxon>Hyphomicrobiales</taxon>
        <taxon>Rhizobiaceae</taxon>
        <taxon>Hoeflea</taxon>
    </lineage>
</organism>
<evidence type="ECO:0000313" key="2">
    <source>
        <dbReference type="Proteomes" id="UP000219465"/>
    </source>
</evidence>
<accession>A0A286IED0</accession>
<reference evidence="2" key="1">
    <citation type="submission" date="2017-08" db="EMBL/GenBank/DDBJ databases">
        <authorList>
            <person name="Varghese N."/>
            <person name="Submissions S."/>
        </authorList>
    </citation>
    <scope>NUCLEOTIDE SEQUENCE [LARGE SCALE GENOMIC DNA]</scope>
    <source>
        <strain evidence="2">KCTC 23107</strain>
    </source>
</reference>
<dbReference type="PANTHER" id="PTHR10285">
    <property type="entry name" value="URIDINE KINASE"/>
    <property type="match status" value="1"/>
</dbReference>
<protein>
    <submittedName>
        <fullName evidence="1">ArgK protein</fullName>
    </submittedName>
</protein>
<sequence>MAPEDTASRLVEAAIAKAGDSQRVIMALAGPPGVGKSTLSEALVAEFRRQQLQAAIVPMDGFHYDNAVLEARGTLARKGAPFTFDADGYAALLKRLRSEPERDIAVPVFDRKLDLARAGGAIVTPGDRFLIAEGNYLLLGSPPWTQMAGLFDFTVMLTAPIDVLSRRLTDRWLGFGLNGEQARERALANDIPNAELVVRDSVKADLEIPSGA</sequence>
<dbReference type="EMBL" id="OCPC01000005">
    <property type="protein sequence ID" value="SOE18503.1"/>
    <property type="molecule type" value="Genomic_DNA"/>
</dbReference>
<dbReference type="Proteomes" id="UP000219465">
    <property type="component" value="Unassembled WGS sequence"/>
</dbReference>
<dbReference type="OrthoDB" id="3192509at2"/>